<dbReference type="AlphaFoldDB" id="A0A0H5QXB6"/>
<dbReference type="EMBL" id="HACM01005925">
    <property type="protein sequence ID" value="CRZ06367.1"/>
    <property type="molecule type" value="Transcribed_RNA"/>
</dbReference>
<dbReference type="GO" id="GO:0004155">
    <property type="term" value="F:6,7-dihydropteridine reductase activity"/>
    <property type="evidence" value="ECO:0007669"/>
    <property type="project" value="UniProtKB-EC"/>
</dbReference>
<accession>A0A0H5QXB6</accession>
<dbReference type="Pfam" id="PF00106">
    <property type="entry name" value="adh_short"/>
    <property type="match status" value="1"/>
</dbReference>
<comment type="subunit">
    <text evidence="2">Homodimer.</text>
</comment>
<keyword evidence="5" id="KW-0783">Tetrahydrobiopterin biosynthesis</keyword>
<dbReference type="EC" id="1.5.1.34" evidence="6"/>
<dbReference type="InterPro" id="IPR036291">
    <property type="entry name" value="NAD(P)-bd_dom_sf"/>
</dbReference>
<sequence>MGTAVKTIKRALVFGGSGFLGTSIVQTMQKGSWSCTSIDLRNSDVAHDNVNIASKSSEQAAEAVLQKSDGEVDAIISVAGAWKGGHIAQKDIFRNSLLMFNANTMPSLVAAHVATKLLKSSGLLMFTGAFPCLSPAPTMLPYALSKNSVHYLTKSMAEEYPSMKAACILPVILDTPSNRKSMPEADSSEWTPIIDISNQIVQWADDTDSVYHGGFYSVITKQGLTQFNLLDVK</sequence>
<dbReference type="InterPro" id="IPR002347">
    <property type="entry name" value="SDR_fam"/>
</dbReference>
<evidence type="ECO:0000313" key="9">
    <source>
        <dbReference type="EMBL" id="CRZ06367.1"/>
    </source>
</evidence>
<dbReference type="PANTHER" id="PTHR15104">
    <property type="entry name" value="DIHYDROPTERIDINE REDUCTASE"/>
    <property type="match status" value="1"/>
</dbReference>
<reference evidence="9" key="1">
    <citation type="submission" date="2015-04" db="EMBL/GenBank/DDBJ databases">
        <title>The genome sequence of the plant pathogenic Rhizarian Plasmodiophora brassicae reveals insights in its biotrophic life cycle and the origin of chitin synthesis.</title>
        <authorList>
            <person name="Schwelm A."/>
            <person name="Fogelqvist J."/>
            <person name="Knaust A."/>
            <person name="Julke S."/>
            <person name="Lilja T."/>
            <person name="Dhandapani V."/>
            <person name="Bonilla-Rosso G."/>
            <person name="Karlsson M."/>
            <person name="Shevchenko A."/>
            <person name="Choi S.R."/>
            <person name="Kim H.G."/>
            <person name="Park J.Y."/>
            <person name="Lim Y.P."/>
            <person name="Ludwig-Muller J."/>
            <person name="Dixelius C."/>
        </authorList>
    </citation>
    <scope>NUCLEOTIDE SEQUENCE</scope>
    <source>
        <tissue evidence="9">Potato root galls</tissue>
    </source>
</reference>
<proteinExistence type="inferred from homology"/>
<dbReference type="PANTHER" id="PTHR15104:SF0">
    <property type="entry name" value="DIHYDROPTERIDINE REDUCTASE"/>
    <property type="match status" value="1"/>
</dbReference>
<evidence type="ECO:0000256" key="6">
    <source>
        <dbReference type="ARBA" id="ARBA00039153"/>
    </source>
</evidence>
<protein>
    <recommendedName>
        <fullName evidence="7">Dihydropteridine reductase</fullName>
        <ecNumber evidence="6">1.5.1.34</ecNumber>
    </recommendedName>
    <alternativeName>
        <fullName evidence="8">Quinoid dihydropteridine reductase</fullName>
    </alternativeName>
</protein>
<organism evidence="9">
    <name type="scientific">Spongospora subterranea</name>
    <dbReference type="NCBI Taxonomy" id="70186"/>
    <lineage>
        <taxon>Eukaryota</taxon>
        <taxon>Sar</taxon>
        <taxon>Rhizaria</taxon>
        <taxon>Endomyxa</taxon>
        <taxon>Phytomyxea</taxon>
        <taxon>Plasmodiophorida</taxon>
        <taxon>Plasmodiophoridae</taxon>
        <taxon>Spongospora</taxon>
    </lineage>
</organism>
<evidence type="ECO:0000256" key="1">
    <source>
        <dbReference type="ARBA" id="ARBA00006484"/>
    </source>
</evidence>
<dbReference type="GO" id="GO:0006729">
    <property type="term" value="P:tetrahydrobiopterin biosynthetic process"/>
    <property type="evidence" value="ECO:0007669"/>
    <property type="project" value="UniProtKB-KW"/>
</dbReference>
<keyword evidence="4" id="KW-0560">Oxidoreductase</keyword>
<comment type="similarity">
    <text evidence="1">Belongs to the short-chain dehydrogenases/reductases (SDR) family.</text>
</comment>
<dbReference type="GO" id="GO:0070402">
    <property type="term" value="F:NADPH binding"/>
    <property type="evidence" value="ECO:0007669"/>
    <property type="project" value="TreeGrafter"/>
</dbReference>
<name>A0A0H5QXB6_9EUKA</name>
<evidence type="ECO:0000256" key="7">
    <source>
        <dbReference type="ARBA" id="ARBA00039520"/>
    </source>
</evidence>
<keyword evidence="3" id="KW-0521">NADP</keyword>
<dbReference type="GO" id="GO:0070404">
    <property type="term" value="F:NADH binding"/>
    <property type="evidence" value="ECO:0007669"/>
    <property type="project" value="TreeGrafter"/>
</dbReference>
<dbReference type="PRINTS" id="PR00081">
    <property type="entry name" value="GDHRDH"/>
</dbReference>
<evidence type="ECO:0000256" key="5">
    <source>
        <dbReference type="ARBA" id="ARBA00023007"/>
    </source>
</evidence>
<evidence type="ECO:0000256" key="8">
    <source>
        <dbReference type="ARBA" id="ARBA00041348"/>
    </source>
</evidence>
<dbReference type="SUPFAM" id="SSF51735">
    <property type="entry name" value="NAD(P)-binding Rossmann-fold domains"/>
    <property type="match status" value="1"/>
</dbReference>
<dbReference type="GO" id="GO:0005737">
    <property type="term" value="C:cytoplasm"/>
    <property type="evidence" value="ECO:0007669"/>
    <property type="project" value="TreeGrafter"/>
</dbReference>
<evidence type="ECO:0000256" key="4">
    <source>
        <dbReference type="ARBA" id="ARBA00023002"/>
    </source>
</evidence>
<dbReference type="FunFam" id="3.40.50.720:FF:000157">
    <property type="entry name" value="Quinoid dihydropteridine reductase"/>
    <property type="match status" value="1"/>
</dbReference>
<dbReference type="Gene3D" id="3.40.50.720">
    <property type="entry name" value="NAD(P)-binding Rossmann-like Domain"/>
    <property type="match status" value="1"/>
</dbReference>
<evidence type="ECO:0000256" key="2">
    <source>
        <dbReference type="ARBA" id="ARBA00011738"/>
    </source>
</evidence>
<evidence type="ECO:0000256" key="3">
    <source>
        <dbReference type="ARBA" id="ARBA00022857"/>
    </source>
</evidence>
<dbReference type="GO" id="GO:0006559">
    <property type="term" value="P:L-phenylalanine catabolic process"/>
    <property type="evidence" value="ECO:0007669"/>
    <property type="project" value="TreeGrafter"/>
</dbReference>